<dbReference type="FunFam" id="3.40.50.11840:FF:000002">
    <property type="entry name" value="2-(3-amino-3-carboxypropyl)histidine synthase subunit 2"/>
    <property type="match status" value="1"/>
</dbReference>
<dbReference type="Proteomes" id="UP000241546">
    <property type="component" value="Unassembled WGS sequence"/>
</dbReference>
<feature type="compositionally biased region" description="Basic and acidic residues" evidence="11">
    <location>
        <begin position="462"/>
        <end position="473"/>
    </location>
</feature>
<evidence type="ECO:0000256" key="10">
    <source>
        <dbReference type="RuleBase" id="RU364133"/>
    </source>
</evidence>
<dbReference type="SFLD" id="SFLDF00408">
    <property type="entry name" value="Diphthamide_biosynthesis_famil"/>
    <property type="match status" value="1"/>
</dbReference>
<feature type="compositionally biased region" description="Basic and acidic residues" evidence="11">
    <location>
        <begin position="396"/>
        <end position="415"/>
    </location>
</feature>
<dbReference type="UniPathway" id="UPA00559"/>
<comment type="pathway">
    <text evidence="2 10">Protein modification; peptidyl-diphthamide biosynthesis.</text>
</comment>
<evidence type="ECO:0000256" key="11">
    <source>
        <dbReference type="SAM" id="MobiDB-lite"/>
    </source>
</evidence>
<dbReference type="GO" id="GO:0017183">
    <property type="term" value="P:protein histidyl modification to diphthamide"/>
    <property type="evidence" value="ECO:0007669"/>
    <property type="project" value="UniProtKB-UniPathway"/>
</dbReference>
<dbReference type="SFLD" id="SFLDG01121">
    <property type="entry name" value="Diphthamide_biosynthesis"/>
    <property type="match status" value="1"/>
</dbReference>
<organism evidence="12 13">
    <name type="scientific">Trichoderma citrinoviride</name>
    <dbReference type="NCBI Taxonomy" id="58853"/>
    <lineage>
        <taxon>Eukaryota</taxon>
        <taxon>Fungi</taxon>
        <taxon>Dikarya</taxon>
        <taxon>Ascomycota</taxon>
        <taxon>Pezizomycotina</taxon>
        <taxon>Sordariomycetes</taxon>
        <taxon>Hypocreomycetidae</taxon>
        <taxon>Hypocreales</taxon>
        <taxon>Hypocreaceae</taxon>
        <taxon>Trichoderma</taxon>
    </lineage>
</organism>
<keyword evidence="13" id="KW-1185">Reference proteome</keyword>
<dbReference type="Gene3D" id="3.40.50.11860">
    <property type="entry name" value="Diphthamide synthesis DPH1/DPH2 domain 3"/>
    <property type="match status" value="1"/>
</dbReference>
<comment type="subcellular location">
    <subcellularLocation>
        <location evidence="10">Cytoplasm</location>
    </subcellularLocation>
</comment>
<sequence length="536" mass="58598">MAELSSAPVLSTPEDHLFEAAAQAETKSTLSHDALRTTYEIPRTAAEIRQGGWKRVALQFPDHMLVDAPRVVEVLKQELESTSAGESSTDEGTKSWRICILADTSYSACCVDEIAAEHANADVVVHYGRTCLSPTSRLPVIYVYTSQELDHDAVVAQFTKEFGDKATKVVIMADLTYQNHVEPIAHALRERGYTNIVATEVIRDPAGVIPNRRIAGDPIDEELLKSHSLFHISDPPASLLLALQSRFASLHVLSVPSPLSPTLDNPTFRTAGLLRRRFARVLTLASAGVVGILVNTLSVSNYLSSIDLLRKKIAEAGKKSYTVVVGKLNPAKLANFAEIEGWVVVGCWESGLIEEDAGYWRPVITPFEMEVALMNEEVRVWGGEWWGGIEKLKLEDDSPKKEEKTNKDKVDRDTVAEDGAEEDADDDESLPPVFDLRTGKLVSHSRPMQLATRSASTTQKANGEDGPRSSDALVKRSVGELATINGVASPGAEYLRSQRTWQGLGSDFNEEASTAIEEGRSGIARGYHVGEETGRH</sequence>
<dbReference type="EMBL" id="KZ680214">
    <property type="protein sequence ID" value="PTB65837.1"/>
    <property type="molecule type" value="Genomic_DNA"/>
</dbReference>
<dbReference type="GO" id="GO:0090560">
    <property type="term" value="F:2-(3-amino-3-carboxypropyl)histidine synthase activity"/>
    <property type="evidence" value="ECO:0007669"/>
    <property type="project" value="InterPro"/>
</dbReference>
<protein>
    <recommendedName>
        <fullName evidence="4 10">2-(3-amino-3-carboxypropyl)histidine synthase subunit 2</fullName>
    </recommendedName>
</protein>
<dbReference type="GO" id="GO:0051536">
    <property type="term" value="F:iron-sulfur cluster binding"/>
    <property type="evidence" value="ECO:0007669"/>
    <property type="project" value="UniProtKB-KW"/>
</dbReference>
<dbReference type="SFLD" id="SFLDS00032">
    <property type="entry name" value="Radical_SAM_3-amino-3-carboxyp"/>
    <property type="match status" value="1"/>
</dbReference>
<dbReference type="InterPro" id="IPR010014">
    <property type="entry name" value="DHP2"/>
</dbReference>
<comment type="function">
    <text evidence="10">Required for the first step of diphthamide biosynthesis, a post-translational modification of histidine which occurs in elongation factor 2. DPH1 and DPH2 transfer a 3-amino-3-carboxypropyl (ACP) group from S-adenosyl-L-methionine (SAM) to a histidine residue, the reaction is assisted by a reduction system comprising DPH3 and a NADH-dependent reductase. Facilitates the reduction of the catalytic iron-sulfur cluster found in the DPH1 subunit.</text>
</comment>
<dbReference type="InterPro" id="IPR016435">
    <property type="entry name" value="DPH1/DPH2"/>
</dbReference>
<comment type="cofactor">
    <cofactor evidence="1">
        <name>[4Fe-4S] cluster</name>
        <dbReference type="ChEBI" id="CHEBI:49883"/>
    </cofactor>
</comment>
<dbReference type="AlphaFoldDB" id="A0A2T4B928"/>
<dbReference type="GO" id="GO:0005737">
    <property type="term" value="C:cytoplasm"/>
    <property type="evidence" value="ECO:0007669"/>
    <property type="project" value="UniProtKB-SubCell"/>
</dbReference>
<feature type="compositionally biased region" description="Acidic residues" evidence="11">
    <location>
        <begin position="416"/>
        <end position="429"/>
    </location>
</feature>
<dbReference type="Gene3D" id="3.40.50.11840">
    <property type="entry name" value="Diphthamide synthesis DPH1/DPH2 domain 1"/>
    <property type="match status" value="1"/>
</dbReference>
<dbReference type="NCBIfam" id="TIGR00322">
    <property type="entry name" value="diphth2_R"/>
    <property type="match status" value="1"/>
</dbReference>
<dbReference type="RefSeq" id="XP_024749157.1">
    <property type="nucleotide sequence ID" value="XM_024890709.1"/>
</dbReference>
<evidence type="ECO:0000256" key="6">
    <source>
        <dbReference type="ARBA" id="ARBA00023004"/>
    </source>
</evidence>
<keyword evidence="5 10" id="KW-0479">Metal-binding</keyword>
<proteinExistence type="inferred from homology"/>
<dbReference type="NCBIfam" id="TIGR00272">
    <property type="entry name" value="DPH2"/>
    <property type="match status" value="1"/>
</dbReference>
<keyword evidence="6 10" id="KW-0408">Iron</keyword>
<comment type="function">
    <text evidence="9">Required for the first step of diphthamide biosynthesis, a post-translational modification of histidine which occurs in elongation factor 2. DPH1 and DPH2 transfer a 3-amino-3-carboxypropyl (ACP) group from S-adenosyl-L-methionine (SAM) to a histidine residue, the reaction is assisted by a reduction system comprising DPH3 and a NADH-dependent reductase, predominantly CBR1. Facilitates the reduction of the catalytic iron-sulfur cluster found in the DPH1 subunit.</text>
</comment>
<dbReference type="InterPro" id="IPR042265">
    <property type="entry name" value="DPH1/DPH2_3"/>
</dbReference>
<dbReference type="PANTHER" id="PTHR10762">
    <property type="entry name" value="DIPHTHAMIDE BIOSYNTHESIS PROTEIN"/>
    <property type="match status" value="1"/>
</dbReference>
<feature type="region of interest" description="Disordered" evidence="11">
    <location>
        <begin position="396"/>
        <end position="473"/>
    </location>
</feature>
<dbReference type="OrthoDB" id="449241at2759"/>
<name>A0A2T4B928_9HYPO</name>
<feature type="region of interest" description="Disordered" evidence="11">
    <location>
        <begin position="510"/>
        <end position="536"/>
    </location>
</feature>
<keyword evidence="7 10" id="KW-0411">Iron-sulfur</keyword>
<dbReference type="GeneID" id="36598827"/>
<evidence type="ECO:0000256" key="1">
    <source>
        <dbReference type="ARBA" id="ARBA00001966"/>
    </source>
</evidence>
<evidence type="ECO:0000256" key="5">
    <source>
        <dbReference type="ARBA" id="ARBA00022723"/>
    </source>
</evidence>
<keyword evidence="10" id="KW-0963">Cytoplasm</keyword>
<comment type="similarity">
    <text evidence="3 10">Belongs to the DPH1/DPH2 family. DPH2 subfamily.</text>
</comment>
<dbReference type="InterPro" id="IPR042263">
    <property type="entry name" value="DPH1/DPH2_1"/>
</dbReference>
<accession>A0A2T4B928</accession>
<gene>
    <name evidence="12" type="ORF">BBK36DRAFT_1120536</name>
</gene>
<evidence type="ECO:0000256" key="2">
    <source>
        <dbReference type="ARBA" id="ARBA00005156"/>
    </source>
</evidence>
<dbReference type="Pfam" id="PF01866">
    <property type="entry name" value="Diphthamide_syn"/>
    <property type="match status" value="1"/>
</dbReference>
<comment type="subunit">
    <text evidence="8">Component of the 2-(3-amino-3-carboxypropyl)histidine synthase complex composed of DPH1, DPH2, DPH3 and a NADH-dependent reductase, predominantly CBR1.</text>
</comment>
<reference evidence="13" key="1">
    <citation type="submission" date="2016-07" db="EMBL/GenBank/DDBJ databases">
        <title>Multiple horizontal gene transfer events from other fungi enriched the ability of initially mycotrophic Trichoderma (Ascomycota) to feed on dead plant biomass.</title>
        <authorList>
            <consortium name="DOE Joint Genome Institute"/>
            <person name="Atanasova L."/>
            <person name="Chenthamara K."/>
            <person name="Zhang J."/>
            <person name="Grujic M."/>
            <person name="Henrissat B."/>
            <person name="Kuo A."/>
            <person name="Aerts A."/>
            <person name="Salamov A."/>
            <person name="Lipzen A."/>
            <person name="Labutti K."/>
            <person name="Barry K."/>
            <person name="Miao Y."/>
            <person name="Rahimi M.J."/>
            <person name="Shen Q."/>
            <person name="Grigoriev I.V."/>
            <person name="Kubicek C.P."/>
            <person name="Druzhinina I.S."/>
        </authorList>
    </citation>
    <scope>NUCLEOTIDE SEQUENCE [LARGE SCALE GENOMIC DNA]</scope>
    <source>
        <strain evidence="13">TUCIM 6016</strain>
    </source>
</reference>
<dbReference type="PANTHER" id="PTHR10762:SF2">
    <property type="entry name" value="2-(3-AMINO-3-CARBOXYPROPYL)HISTIDINE SYNTHASE SUBUNIT 2"/>
    <property type="match status" value="1"/>
</dbReference>
<feature type="compositionally biased region" description="Polar residues" evidence="11">
    <location>
        <begin position="451"/>
        <end position="461"/>
    </location>
</feature>
<evidence type="ECO:0000313" key="12">
    <source>
        <dbReference type="EMBL" id="PTB65837.1"/>
    </source>
</evidence>
<evidence type="ECO:0000313" key="13">
    <source>
        <dbReference type="Proteomes" id="UP000241546"/>
    </source>
</evidence>
<evidence type="ECO:0000256" key="3">
    <source>
        <dbReference type="ARBA" id="ARBA00006179"/>
    </source>
</evidence>
<evidence type="ECO:0000256" key="4">
    <source>
        <dbReference type="ARBA" id="ARBA00021914"/>
    </source>
</evidence>
<dbReference type="FunFam" id="3.40.50.11860:FF:000001">
    <property type="entry name" value="2-(3-amino-3-carboxypropyl)histidine synthase subunit 2"/>
    <property type="match status" value="1"/>
</dbReference>
<evidence type="ECO:0000256" key="9">
    <source>
        <dbReference type="ARBA" id="ARBA00054092"/>
    </source>
</evidence>
<dbReference type="GO" id="GO:0046872">
    <property type="term" value="F:metal ion binding"/>
    <property type="evidence" value="ECO:0007669"/>
    <property type="project" value="UniProtKB-KW"/>
</dbReference>
<evidence type="ECO:0000256" key="8">
    <source>
        <dbReference type="ARBA" id="ARBA00034128"/>
    </source>
</evidence>
<evidence type="ECO:0000256" key="7">
    <source>
        <dbReference type="ARBA" id="ARBA00023014"/>
    </source>
</evidence>